<keyword evidence="1" id="KW-1133">Transmembrane helix</keyword>
<dbReference type="AlphaFoldDB" id="A0A3M3JVM5"/>
<accession>A0A3M3JVM5</accession>
<gene>
    <name evidence="2" type="ORF">ALQ65_200259</name>
</gene>
<feature type="transmembrane region" description="Helical" evidence="1">
    <location>
        <begin position="100"/>
        <end position="119"/>
    </location>
</feature>
<dbReference type="Proteomes" id="UP000271468">
    <property type="component" value="Unassembled WGS sequence"/>
</dbReference>
<evidence type="ECO:0000256" key="1">
    <source>
        <dbReference type="SAM" id="Phobius"/>
    </source>
</evidence>
<feature type="transmembrane region" description="Helical" evidence="1">
    <location>
        <begin position="52"/>
        <end position="73"/>
    </location>
</feature>
<keyword evidence="1" id="KW-0812">Transmembrane</keyword>
<evidence type="ECO:0000313" key="3">
    <source>
        <dbReference type="Proteomes" id="UP000271468"/>
    </source>
</evidence>
<keyword evidence="1" id="KW-0472">Membrane</keyword>
<proteinExistence type="predicted"/>
<evidence type="ECO:0000313" key="2">
    <source>
        <dbReference type="EMBL" id="RMN13965.1"/>
    </source>
</evidence>
<sequence>MKTAIARIAVNGIEVGSIPQLTYEGIVKSVRAQRRLYLAYGYNILKGIWRALILLLKTIPAFFVAALAMAILFDPDSFSAMFEWARSADAAQVTGSFRSLLIYTATLLTWLLPLIVLLFPNHFAVANPFDSAISRRIRGLLEVPTEGEITVTFHDADTSECD</sequence>
<dbReference type="RefSeq" id="WP_122234926.1">
    <property type="nucleotide sequence ID" value="NZ_RBOV01000075.1"/>
</dbReference>
<dbReference type="EMBL" id="RBOV01000075">
    <property type="protein sequence ID" value="RMN13965.1"/>
    <property type="molecule type" value="Genomic_DNA"/>
</dbReference>
<name>A0A3M3JVM5_9PSED</name>
<comment type="caution">
    <text evidence="2">The sequence shown here is derived from an EMBL/GenBank/DDBJ whole genome shotgun (WGS) entry which is preliminary data.</text>
</comment>
<protein>
    <submittedName>
        <fullName evidence="2">Uncharacterized protein</fullName>
    </submittedName>
</protein>
<reference evidence="2 3" key="1">
    <citation type="submission" date="2018-08" db="EMBL/GenBank/DDBJ databases">
        <title>Recombination of ecologically and evolutionarily significant loci maintains genetic cohesion in the Pseudomonas syringae species complex.</title>
        <authorList>
            <person name="Dillon M."/>
            <person name="Thakur S."/>
            <person name="Almeida R.N.D."/>
            <person name="Weir B.S."/>
            <person name="Guttman D.S."/>
        </authorList>
    </citation>
    <scope>NUCLEOTIDE SEQUENCE [LARGE SCALE GENOMIC DNA]</scope>
    <source>
        <strain evidence="2 3">ICMP 12341</strain>
    </source>
</reference>
<organism evidence="2 3">
    <name type="scientific">Pseudomonas syringae pv. coriandricola</name>
    <dbReference type="NCBI Taxonomy" id="264453"/>
    <lineage>
        <taxon>Bacteria</taxon>
        <taxon>Pseudomonadati</taxon>
        <taxon>Pseudomonadota</taxon>
        <taxon>Gammaproteobacteria</taxon>
        <taxon>Pseudomonadales</taxon>
        <taxon>Pseudomonadaceae</taxon>
        <taxon>Pseudomonas</taxon>
    </lineage>
</organism>